<feature type="region of interest" description="Disordered" evidence="1">
    <location>
        <begin position="56"/>
        <end position="75"/>
    </location>
</feature>
<protein>
    <submittedName>
        <fullName evidence="2">Uncharacterized protein</fullName>
    </submittedName>
</protein>
<evidence type="ECO:0000313" key="3">
    <source>
        <dbReference type="Proteomes" id="UP001642260"/>
    </source>
</evidence>
<feature type="compositionally biased region" description="Basic residues" evidence="1">
    <location>
        <begin position="299"/>
        <end position="308"/>
    </location>
</feature>
<proteinExistence type="predicted"/>
<dbReference type="Proteomes" id="UP001642260">
    <property type="component" value="Unassembled WGS sequence"/>
</dbReference>
<sequence>MDSDDYSGTQTSRVVFRHGSSLGSSVQAAGESSSGPASSLGVRGHFHHGASSSLTLATPLQSSPNVTNHFGQTEPMFGTGGGGRSVVATNGFHSVRNADTSSRHGRRLNLRQPQEPVAFSISLGGSSVQQNILPNALSGDPLETSFTSGENQTNLVHHPALTRNIHKFAWDASSNLSGIELPQWETPRINPMFAPTTEIRNHVHDQSMWSFTRGSSTDSPFVSRARTSSAIQGKQPNPAWILPQSAPIHNNPTRASHISPWSLFPSIESQSTGHGTSLPLLPRGPPFLSSNEPYSSNTRSHRSRKRRSGLLSERHNELLHVRHLGRSLAADSDGRNHLIFEIRQVLTAMRRGKRLHGVGSTYLPGYD</sequence>
<feature type="compositionally biased region" description="Polar residues" evidence="1">
    <location>
        <begin position="288"/>
        <end position="298"/>
    </location>
</feature>
<dbReference type="EMBL" id="CAKOAT010161933">
    <property type="protein sequence ID" value="CAH8349013.1"/>
    <property type="molecule type" value="Genomic_DNA"/>
</dbReference>
<feature type="region of interest" description="Disordered" evidence="1">
    <location>
        <begin position="285"/>
        <end position="311"/>
    </location>
</feature>
<feature type="region of interest" description="Disordered" evidence="1">
    <location>
        <begin position="1"/>
        <end position="46"/>
    </location>
</feature>
<gene>
    <name evidence="2" type="ORF">ERUC_LOCUS17544</name>
</gene>
<name>A0ABC8JZG0_ERUVS</name>
<organism evidence="2 3">
    <name type="scientific">Eruca vesicaria subsp. sativa</name>
    <name type="common">Garden rocket</name>
    <name type="synonym">Eruca sativa</name>
    <dbReference type="NCBI Taxonomy" id="29727"/>
    <lineage>
        <taxon>Eukaryota</taxon>
        <taxon>Viridiplantae</taxon>
        <taxon>Streptophyta</taxon>
        <taxon>Embryophyta</taxon>
        <taxon>Tracheophyta</taxon>
        <taxon>Spermatophyta</taxon>
        <taxon>Magnoliopsida</taxon>
        <taxon>eudicotyledons</taxon>
        <taxon>Gunneridae</taxon>
        <taxon>Pentapetalae</taxon>
        <taxon>rosids</taxon>
        <taxon>malvids</taxon>
        <taxon>Brassicales</taxon>
        <taxon>Brassicaceae</taxon>
        <taxon>Brassiceae</taxon>
        <taxon>Eruca</taxon>
    </lineage>
</organism>
<feature type="compositionally biased region" description="Polar residues" evidence="1">
    <location>
        <begin position="1"/>
        <end position="13"/>
    </location>
</feature>
<keyword evidence="3" id="KW-1185">Reference proteome</keyword>
<reference evidence="2 3" key="1">
    <citation type="submission" date="2022-03" db="EMBL/GenBank/DDBJ databases">
        <authorList>
            <person name="Macdonald S."/>
            <person name="Ahmed S."/>
            <person name="Newling K."/>
        </authorList>
    </citation>
    <scope>NUCLEOTIDE SEQUENCE [LARGE SCALE GENOMIC DNA]</scope>
</reference>
<accession>A0ABC8JZG0</accession>
<comment type="caution">
    <text evidence="2">The sequence shown here is derived from an EMBL/GenBank/DDBJ whole genome shotgun (WGS) entry which is preliminary data.</text>
</comment>
<evidence type="ECO:0000256" key="1">
    <source>
        <dbReference type="SAM" id="MobiDB-lite"/>
    </source>
</evidence>
<feature type="compositionally biased region" description="Low complexity" evidence="1">
    <location>
        <begin position="28"/>
        <end position="41"/>
    </location>
</feature>
<feature type="compositionally biased region" description="Polar residues" evidence="1">
    <location>
        <begin position="56"/>
        <end position="71"/>
    </location>
</feature>
<evidence type="ECO:0000313" key="2">
    <source>
        <dbReference type="EMBL" id="CAH8349013.1"/>
    </source>
</evidence>
<dbReference type="AlphaFoldDB" id="A0ABC8JZG0"/>